<dbReference type="InterPro" id="IPR050123">
    <property type="entry name" value="Prok_molybdopt-oxidoreductase"/>
</dbReference>
<evidence type="ECO:0000256" key="4">
    <source>
        <dbReference type="ARBA" id="ARBA00022485"/>
    </source>
</evidence>
<dbReference type="RefSeq" id="WP_235703875.1">
    <property type="nucleotide sequence ID" value="NZ_JAKGBZ010000012.1"/>
</dbReference>
<evidence type="ECO:0000256" key="6">
    <source>
        <dbReference type="ARBA" id="ARBA00022723"/>
    </source>
</evidence>
<protein>
    <submittedName>
        <fullName evidence="12">FdhF/YdeP family oxidoreductase</fullName>
    </submittedName>
</protein>
<dbReference type="InterPro" id="IPR037951">
    <property type="entry name" value="MopB_CT_YdeP"/>
</dbReference>
<dbReference type="InterPro" id="IPR010046">
    <property type="entry name" value="Mopterin_OxRdtse_a_bac"/>
</dbReference>
<dbReference type="Gene3D" id="3.40.50.740">
    <property type="match status" value="1"/>
</dbReference>
<evidence type="ECO:0000259" key="11">
    <source>
        <dbReference type="Pfam" id="PF01568"/>
    </source>
</evidence>
<accession>A0ABS9DWW8</accession>
<dbReference type="InterPro" id="IPR009010">
    <property type="entry name" value="Asp_de-COase-like_dom_sf"/>
</dbReference>
<keyword evidence="5" id="KW-0500">Molybdenum</keyword>
<keyword evidence="13" id="KW-1185">Reference proteome</keyword>
<evidence type="ECO:0000256" key="8">
    <source>
        <dbReference type="ARBA" id="ARBA00023004"/>
    </source>
</evidence>
<organism evidence="12 13">
    <name type="scientific">Acidiphilium iwatense</name>
    <dbReference type="NCBI Taxonomy" id="768198"/>
    <lineage>
        <taxon>Bacteria</taxon>
        <taxon>Pseudomonadati</taxon>
        <taxon>Pseudomonadota</taxon>
        <taxon>Alphaproteobacteria</taxon>
        <taxon>Acetobacterales</taxon>
        <taxon>Acidocellaceae</taxon>
        <taxon>Acidiphilium</taxon>
    </lineage>
</organism>
<feature type="domain" description="Molybdopterin oxidoreductase" evidence="10">
    <location>
        <begin position="110"/>
        <end position="482"/>
    </location>
</feature>
<dbReference type="PANTHER" id="PTHR43105:SF4">
    <property type="entry name" value="PROTEIN YDEP"/>
    <property type="match status" value="1"/>
</dbReference>
<dbReference type="Proteomes" id="UP001521209">
    <property type="component" value="Unassembled WGS sequence"/>
</dbReference>
<proteinExistence type="inferred from homology"/>
<keyword evidence="7" id="KW-0560">Oxidoreductase</keyword>
<keyword evidence="6" id="KW-0479">Metal-binding</keyword>
<dbReference type="Pfam" id="PF00384">
    <property type="entry name" value="Molybdopterin"/>
    <property type="match status" value="1"/>
</dbReference>
<dbReference type="CDD" id="cd02787">
    <property type="entry name" value="MopB_CT_ydeP"/>
    <property type="match status" value="1"/>
</dbReference>
<evidence type="ECO:0000256" key="9">
    <source>
        <dbReference type="ARBA" id="ARBA00023014"/>
    </source>
</evidence>
<keyword evidence="4" id="KW-0004">4Fe-4S</keyword>
<dbReference type="SUPFAM" id="SSF50692">
    <property type="entry name" value="ADC-like"/>
    <property type="match status" value="1"/>
</dbReference>
<dbReference type="PIRSF" id="PIRSF000144">
    <property type="entry name" value="CbbBc"/>
    <property type="match status" value="1"/>
</dbReference>
<keyword evidence="9" id="KW-0411">Iron-sulfur</keyword>
<dbReference type="CDD" id="cd02767">
    <property type="entry name" value="MopB_ydeP"/>
    <property type="match status" value="1"/>
</dbReference>
<keyword evidence="8" id="KW-0408">Iron</keyword>
<dbReference type="Gene3D" id="3.40.228.10">
    <property type="entry name" value="Dimethylsulfoxide Reductase, domain 2"/>
    <property type="match status" value="1"/>
</dbReference>
<feature type="domain" description="Molybdopterin dinucleotide-binding" evidence="11">
    <location>
        <begin position="646"/>
        <end position="752"/>
    </location>
</feature>
<gene>
    <name evidence="12" type="ORF">L2A60_08075</name>
</gene>
<sequence>MKRKPRIIRYTSPAGGWGSMKSLAEILLRERIPLDGAKILMAQNKPDGFACVSCAWPKPAKPHAFEYCENGAKATAWEITSRRTTPEFFAKHTVDALRRWSDYDLEQQGRLTQPMRWDAATDKYLPVSWQSAFEEIGRELRAMQPDETVWYSSGRASLETSFIYALAARLYGTNNLPDSSNMCHESTSVGLTQSIGVPVGTTTLEDMEKTDCIIFFGQNPGSNSPRALHPLQDAHRRGVPIITFNPIREPGLLSFTNPQSPTEMLVTSPTPISTQYHQVRLGGDIAAVMGISKALIAADDAARNSGRVGLLDHGFIAEQTDGFDAFAEAARKISWQTLEARSGLSRNAMEATAAVYGRAQKTMVVYGMGITQHREGVEGVQMLVNLLLLRGNIGKIGAGICPVRGHSNVQGQRTMGISEKPELVPLDKYAERYGFEPPRNAGLNTVEACEAIIAGKIKAFLMLGGNFVRAVPEREAMEAAWSGMRLTVNVATKLNRSHLVHGEISYLLPCLGRIEKDRQATGDQAVSVEDSTACVHGSRGVRPPASAHLLSEPKIVAEIAKAALDPNPRIDWDAWVGDYALIRTEISAIYPDFENMETRMWEPGGFYRAIPARQRIWNTDTKRAHFIDPQSLAEDPDMPEKGTDVLMMMTMRSNDQFNTTIYGYNDRFRGIKGTRMVVLMNGNDIARLDLVDGETVGLATVADDRTREMTGFRVTAYDIPDGCVGAYYPEANALIPLWHHAEGSKVPAAKSIPVRVFKLDGSGGRVRAA</sequence>
<evidence type="ECO:0000256" key="1">
    <source>
        <dbReference type="ARBA" id="ARBA00001942"/>
    </source>
</evidence>
<evidence type="ECO:0000313" key="13">
    <source>
        <dbReference type="Proteomes" id="UP001521209"/>
    </source>
</evidence>
<dbReference type="InterPro" id="IPR006656">
    <property type="entry name" value="Mopterin_OxRdtase"/>
</dbReference>
<evidence type="ECO:0000313" key="12">
    <source>
        <dbReference type="EMBL" id="MCF3946638.1"/>
    </source>
</evidence>
<comment type="cofactor">
    <cofactor evidence="2">
        <name>[4Fe-4S] cluster</name>
        <dbReference type="ChEBI" id="CHEBI:49883"/>
    </cofactor>
</comment>
<comment type="caution">
    <text evidence="12">The sequence shown here is derived from an EMBL/GenBank/DDBJ whole genome shotgun (WGS) entry which is preliminary data.</text>
</comment>
<dbReference type="EMBL" id="JAKGBZ010000012">
    <property type="protein sequence ID" value="MCF3946638.1"/>
    <property type="molecule type" value="Genomic_DNA"/>
</dbReference>
<dbReference type="NCBIfam" id="TIGR01701">
    <property type="entry name" value="Fdhalpha-like"/>
    <property type="match status" value="1"/>
</dbReference>
<dbReference type="PANTHER" id="PTHR43105">
    <property type="entry name" value="RESPIRATORY NITRATE REDUCTASE"/>
    <property type="match status" value="1"/>
</dbReference>
<dbReference type="SUPFAM" id="SSF53706">
    <property type="entry name" value="Formate dehydrogenase/DMSO reductase, domains 1-3"/>
    <property type="match status" value="1"/>
</dbReference>
<dbReference type="InterPro" id="IPR006657">
    <property type="entry name" value="MoPterin_dinucl-bd_dom"/>
</dbReference>
<evidence type="ECO:0000259" key="10">
    <source>
        <dbReference type="Pfam" id="PF00384"/>
    </source>
</evidence>
<name>A0ABS9DWW8_9PROT</name>
<comment type="similarity">
    <text evidence="3">Belongs to the prokaryotic molybdopterin-containing oxidoreductase family.</text>
</comment>
<reference evidence="12 13" key="1">
    <citation type="submission" date="2022-01" db="EMBL/GenBank/DDBJ databases">
        <authorList>
            <person name="Won M."/>
            <person name="Kim S.-J."/>
            <person name="Kwon S.-W."/>
        </authorList>
    </citation>
    <scope>NUCLEOTIDE SEQUENCE [LARGE SCALE GENOMIC DNA]</scope>
    <source>
        <strain evidence="12 13">KCTC 23505</strain>
    </source>
</reference>
<comment type="cofactor">
    <cofactor evidence="1">
        <name>Mo-bis(molybdopterin guanine dinucleotide)</name>
        <dbReference type="ChEBI" id="CHEBI:60539"/>
    </cofactor>
</comment>
<evidence type="ECO:0000256" key="3">
    <source>
        <dbReference type="ARBA" id="ARBA00010312"/>
    </source>
</evidence>
<dbReference type="Pfam" id="PF01568">
    <property type="entry name" value="Molydop_binding"/>
    <property type="match status" value="1"/>
</dbReference>
<dbReference type="InterPro" id="IPR041953">
    <property type="entry name" value="YdeP_MopB"/>
</dbReference>
<evidence type="ECO:0000256" key="5">
    <source>
        <dbReference type="ARBA" id="ARBA00022505"/>
    </source>
</evidence>
<evidence type="ECO:0000256" key="2">
    <source>
        <dbReference type="ARBA" id="ARBA00001966"/>
    </source>
</evidence>
<evidence type="ECO:0000256" key="7">
    <source>
        <dbReference type="ARBA" id="ARBA00023002"/>
    </source>
</evidence>